<dbReference type="InterPro" id="IPR003661">
    <property type="entry name" value="HisK_dim/P_dom"/>
</dbReference>
<feature type="domain" description="Histidine kinase" evidence="6">
    <location>
        <begin position="191"/>
        <end position="405"/>
    </location>
</feature>
<organism evidence="7 8">
    <name type="scientific">Niastella koreensis</name>
    <dbReference type="NCBI Taxonomy" id="354356"/>
    <lineage>
        <taxon>Bacteria</taxon>
        <taxon>Pseudomonadati</taxon>
        <taxon>Bacteroidota</taxon>
        <taxon>Chitinophagia</taxon>
        <taxon>Chitinophagales</taxon>
        <taxon>Chitinophagaceae</taxon>
        <taxon>Niastella</taxon>
    </lineage>
</organism>
<dbReference type="SMART" id="SM00065">
    <property type="entry name" value="GAF"/>
    <property type="match status" value="1"/>
</dbReference>
<reference evidence="7 8" key="1">
    <citation type="submission" date="2016-04" db="EMBL/GenBank/DDBJ databases">
        <authorList>
            <person name="Chen L."/>
            <person name="Zhuang W."/>
            <person name="Wang G."/>
        </authorList>
    </citation>
    <scope>NUCLEOTIDE SEQUENCE [LARGE SCALE GENOMIC DNA]</scope>
    <source>
        <strain evidence="8">GR20</strain>
    </source>
</reference>
<accession>A0ABX3NZH1</accession>
<dbReference type="GO" id="GO:0016301">
    <property type="term" value="F:kinase activity"/>
    <property type="evidence" value="ECO:0007669"/>
    <property type="project" value="UniProtKB-KW"/>
</dbReference>
<dbReference type="SUPFAM" id="SSF55874">
    <property type="entry name" value="ATPase domain of HSP90 chaperone/DNA topoisomerase II/histidine kinase"/>
    <property type="match status" value="1"/>
</dbReference>
<name>A0ABX3NZH1_9BACT</name>
<comment type="caution">
    <text evidence="7">The sequence shown here is derived from an EMBL/GenBank/DDBJ whole genome shotgun (WGS) entry which is preliminary data.</text>
</comment>
<dbReference type="RefSeq" id="WP_014219864.1">
    <property type="nucleotide sequence ID" value="NZ_LWBO01000005.1"/>
</dbReference>
<evidence type="ECO:0000256" key="5">
    <source>
        <dbReference type="ARBA" id="ARBA00022777"/>
    </source>
</evidence>
<dbReference type="InterPro" id="IPR003018">
    <property type="entry name" value="GAF"/>
</dbReference>
<dbReference type="InterPro" id="IPR005467">
    <property type="entry name" value="His_kinase_dom"/>
</dbReference>
<evidence type="ECO:0000313" key="8">
    <source>
        <dbReference type="Proteomes" id="UP000192277"/>
    </source>
</evidence>
<keyword evidence="4" id="KW-0808">Transferase</keyword>
<dbReference type="InterPro" id="IPR029016">
    <property type="entry name" value="GAF-like_dom_sf"/>
</dbReference>
<keyword evidence="8" id="KW-1185">Reference proteome</keyword>
<dbReference type="Gene3D" id="1.10.287.130">
    <property type="match status" value="1"/>
</dbReference>
<dbReference type="SMART" id="SM00387">
    <property type="entry name" value="HATPase_c"/>
    <property type="match status" value="1"/>
</dbReference>
<evidence type="ECO:0000256" key="3">
    <source>
        <dbReference type="ARBA" id="ARBA00022553"/>
    </source>
</evidence>
<dbReference type="Pfam" id="PF02518">
    <property type="entry name" value="HATPase_c"/>
    <property type="match status" value="1"/>
</dbReference>
<keyword evidence="5 7" id="KW-0418">Kinase</keyword>
<dbReference type="Pfam" id="PF13185">
    <property type="entry name" value="GAF_2"/>
    <property type="match status" value="1"/>
</dbReference>
<sequence length="406" mass="45993">MKMNNISPESLQLLVLTVQELSQARDLDTVMQIVRTTARKLTGADGATFVLKEGNKCYYADEDAISPLWKGSRFPIDSCVSGWAMLNRKPAVVEDIYADGRIPADAYRPTFVKSLAMVPIRTIDPIGAIGNYWATQRQPTEEEVWLLQSLADITAVTIENVYVYAELEQRVKERTQQLEAINKDLEAFSYTVSHDLRAPLRTITNFSDMLLEKHGNDLPDDGKRIAGKIIDGGKRMSNLIDHLLVFFRNGKREIRKQQVSMQTIVNNITHDIKEQETSREIDFIVHELPSVTADETLINEVWMNLISNAVKYTTGKQKALIEIGARKTDDETVYHVKDNGAGFDMEYYDKLFMVFQRLHTSKEFEGTGVGLATVQRIVNRHGGKIWAEGKVNEGATFYFSLPNLMH</sequence>
<comment type="catalytic activity">
    <reaction evidence="1">
        <text>ATP + protein L-histidine = ADP + protein N-phospho-L-histidine.</text>
        <dbReference type="EC" id="2.7.13.3"/>
    </reaction>
</comment>
<dbReference type="Gene3D" id="3.30.565.10">
    <property type="entry name" value="Histidine kinase-like ATPase, C-terminal domain"/>
    <property type="match status" value="1"/>
</dbReference>
<dbReference type="SUPFAM" id="SSF47384">
    <property type="entry name" value="Homodimeric domain of signal transducing histidine kinase"/>
    <property type="match status" value="1"/>
</dbReference>
<dbReference type="PANTHER" id="PTHR42878:SF15">
    <property type="entry name" value="BACTERIOPHYTOCHROME"/>
    <property type="match status" value="1"/>
</dbReference>
<proteinExistence type="predicted"/>
<dbReference type="Gene3D" id="3.30.450.40">
    <property type="match status" value="1"/>
</dbReference>
<evidence type="ECO:0000256" key="2">
    <source>
        <dbReference type="ARBA" id="ARBA00012438"/>
    </source>
</evidence>
<keyword evidence="3" id="KW-0597">Phosphoprotein</keyword>
<gene>
    <name evidence="7" type="ORF">A4D02_25305</name>
</gene>
<evidence type="ECO:0000259" key="6">
    <source>
        <dbReference type="PROSITE" id="PS50109"/>
    </source>
</evidence>
<evidence type="ECO:0000313" key="7">
    <source>
        <dbReference type="EMBL" id="OQP51445.1"/>
    </source>
</evidence>
<dbReference type="Proteomes" id="UP000192277">
    <property type="component" value="Unassembled WGS sequence"/>
</dbReference>
<evidence type="ECO:0000256" key="1">
    <source>
        <dbReference type="ARBA" id="ARBA00000085"/>
    </source>
</evidence>
<protein>
    <recommendedName>
        <fullName evidence="2">histidine kinase</fullName>
        <ecNumber evidence="2">2.7.13.3</ecNumber>
    </recommendedName>
</protein>
<dbReference type="PRINTS" id="PR00344">
    <property type="entry name" value="BCTRLSENSOR"/>
</dbReference>
<dbReference type="InterPro" id="IPR004358">
    <property type="entry name" value="Sig_transdc_His_kin-like_C"/>
</dbReference>
<dbReference type="SUPFAM" id="SSF55781">
    <property type="entry name" value="GAF domain-like"/>
    <property type="match status" value="1"/>
</dbReference>
<dbReference type="EC" id="2.7.13.3" evidence="2"/>
<dbReference type="CDD" id="cd00082">
    <property type="entry name" value="HisKA"/>
    <property type="match status" value="1"/>
</dbReference>
<dbReference type="PROSITE" id="PS50109">
    <property type="entry name" value="HIS_KIN"/>
    <property type="match status" value="1"/>
</dbReference>
<dbReference type="InterPro" id="IPR036890">
    <property type="entry name" value="HATPase_C_sf"/>
</dbReference>
<evidence type="ECO:0000256" key="4">
    <source>
        <dbReference type="ARBA" id="ARBA00022679"/>
    </source>
</evidence>
<dbReference type="EMBL" id="LWBO01000005">
    <property type="protein sequence ID" value="OQP51445.1"/>
    <property type="molecule type" value="Genomic_DNA"/>
</dbReference>
<dbReference type="InterPro" id="IPR050351">
    <property type="entry name" value="BphY/WalK/GraS-like"/>
</dbReference>
<dbReference type="Pfam" id="PF00512">
    <property type="entry name" value="HisKA"/>
    <property type="match status" value="1"/>
</dbReference>
<dbReference type="SMART" id="SM00388">
    <property type="entry name" value="HisKA"/>
    <property type="match status" value="1"/>
</dbReference>
<dbReference type="PANTHER" id="PTHR42878">
    <property type="entry name" value="TWO-COMPONENT HISTIDINE KINASE"/>
    <property type="match status" value="1"/>
</dbReference>
<dbReference type="InterPro" id="IPR036097">
    <property type="entry name" value="HisK_dim/P_sf"/>
</dbReference>
<dbReference type="InterPro" id="IPR003594">
    <property type="entry name" value="HATPase_dom"/>
</dbReference>